<protein>
    <submittedName>
        <fullName evidence="3">Peptidoglycan-binding protein</fullName>
    </submittedName>
</protein>
<gene>
    <name evidence="3" type="ORF">NEH16_14185</name>
</gene>
<feature type="signal peptide" evidence="1">
    <location>
        <begin position="1"/>
        <end position="29"/>
    </location>
</feature>
<organism evidence="3 4">
    <name type="scientific">Streptomyces drozdowiczii</name>
    <dbReference type="NCBI Taxonomy" id="202862"/>
    <lineage>
        <taxon>Bacteria</taxon>
        <taxon>Bacillati</taxon>
        <taxon>Actinomycetota</taxon>
        <taxon>Actinomycetes</taxon>
        <taxon>Kitasatosporales</taxon>
        <taxon>Streptomycetaceae</taxon>
        <taxon>Streptomyces</taxon>
    </lineage>
</organism>
<dbReference type="Proteomes" id="UP001164963">
    <property type="component" value="Chromosome"/>
</dbReference>
<evidence type="ECO:0000313" key="4">
    <source>
        <dbReference type="Proteomes" id="UP001164963"/>
    </source>
</evidence>
<name>A0ABY6PTM5_9ACTN</name>
<dbReference type="Pfam" id="PF01471">
    <property type="entry name" value="PG_binding_1"/>
    <property type="match status" value="1"/>
</dbReference>
<dbReference type="InterPro" id="IPR036365">
    <property type="entry name" value="PGBD-like_sf"/>
</dbReference>
<feature type="chain" id="PRO_5046526153" evidence="1">
    <location>
        <begin position="30"/>
        <end position="121"/>
    </location>
</feature>
<proteinExistence type="predicted"/>
<accession>A0ABY6PTM5</accession>
<dbReference type="SUPFAM" id="SSF47090">
    <property type="entry name" value="PGBD-like"/>
    <property type="match status" value="1"/>
</dbReference>
<evidence type="ECO:0000259" key="2">
    <source>
        <dbReference type="Pfam" id="PF01471"/>
    </source>
</evidence>
<evidence type="ECO:0000256" key="1">
    <source>
        <dbReference type="SAM" id="SignalP"/>
    </source>
</evidence>
<feature type="domain" description="Peptidoglycan binding-like" evidence="2">
    <location>
        <begin position="42"/>
        <end position="95"/>
    </location>
</feature>
<dbReference type="InterPro" id="IPR036366">
    <property type="entry name" value="PGBDSf"/>
</dbReference>
<reference evidence="3" key="1">
    <citation type="journal article" date="2022" name="Front. Microbiol.">
        <title>Mirubactin C rescues the lethal effect of cell wall biosynthesis mutations in Bacillus subtilis.</title>
        <authorList>
            <person name="Kepplinger B."/>
            <person name="Wen X."/>
            <person name="Tyler A.R."/>
            <person name="Kim B.Y."/>
            <person name="Brown J."/>
            <person name="Banks P."/>
            <person name="Dashti Y."/>
            <person name="Mackenzie E.S."/>
            <person name="Wills C."/>
            <person name="Kawai Y."/>
            <person name="Waldron K.J."/>
            <person name="Allenby N.E.E."/>
            <person name="Wu L.J."/>
            <person name="Hall M.J."/>
            <person name="Errington J."/>
        </authorList>
    </citation>
    <scope>NUCLEOTIDE SEQUENCE</scope>
    <source>
        <strain evidence="3">MDA8-470</strain>
    </source>
</reference>
<keyword evidence="1" id="KW-0732">Signal</keyword>
<dbReference type="RefSeq" id="WP_265542586.1">
    <property type="nucleotide sequence ID" value="NZ_CP098740.1"/>
</dbReference>
<dbReference type="Gene3D" id="1.10.101.10">
    <property type="entry name" value="PGBD-like superfamily/PGBD"/>
    <property type="match status" value="1"/>
</dbReference>
<evidence type="ECO:0000313" key="3">
    <source>
        <dbReference type="EMBL" id="UZK55131.1"/>
    </source>
</evidence>
<dbReference type="InterPro" id="IPR002477">
    <property type="entry name" value="Peptidoglycan-bd-like"/>
</dbReference>
<dbReference type="EMBL" id="CP098740">
    <property type="protein sequence ID" value="UZK55131.1"/>
    <property type="molecule type" value="Genomic_DNA"/>
</dbReference>
<sequence>MIKTALRRGAVAFGTAAIVVTSLAGVAQADVGVPYVKPDQRGTPVLCVQRALELAGYNLVRDGVYGQATYAALTDFQRRHGLSADGIVGPRTGDVLYYDYLKYSGGLIEGEVCPTLIPTTH</sequence>
<keyword evidence="4" id="KW-1185">Reference proteome</keyword>